<keyword evidence="1" id="KW-0812">Transmembrane</keyword>
<dbReference type="PANTHER" id="PTHR42101">
    <property type="entry name" value="CHROMOSOME 16, WHOLE GENOME SHOTGUN SEQUENCE"/>
    <property type="match status" value="1"/>
</dbReference>
<reference evidence="2" key="1">
    <citation type="journal article" date="2019" name="Beilstein J. Org. Chem.">
        <title>Nanangenines: drimane sesquiterpenoids as the dominant metabolite cohort of a novel Australian fungus, Aspergillus nanangensis.</title>
        <authorList>
            <person name="Lacey H.J."/>
            <person name="Gilchrist C.L.M."/>
            <person name="Crombie A."/>
            <person name="Kalaitzis J.A."/>
            <person name="Vuong D."/>
            <person name="Rutledge P.J."/>
            <person name="Turner P."/>
            <person name="Pitt J.I."/>
            <person name="Lacey E."/>
            <person name="Chooi Y.H."/>
            <person name="Piggott A.M."/>
        </authorList>
    </citation>
    <scope>NUCLEOTIDE SEQUENCE</scope>
    <source>
        <strain evidence="2">MST-FP2251</strain>
    </source>
</reference>
<gene>
    <name evidence="2" type="ORF">FE257_007824</name>
</gene>
<feature type="transmembrane region" description="Helical" evidence="1">
    <location>
        <begin position="517"/>
        <end position="543"/>
    </location>
</feature>
<evidence type="ECO:0000256" key="1">
    <source>
        <dbReference type="SAM" id="Phobius"/>
    </source>
</evidence>
<dbReference type="Pfam" id="PF06772">
    <property type="entry name" value="LtrA"/>
    <property type="match status" value="1"/>
</dbReference>
<feature type="transmembrane region" description="Helical" evidence="1">
    <location>
        <begin position="198"/>
        <end position="217"/>
    </location>
</feature>
<feature type="transmembrane region" description="Helical" evidence="1">
    <location>
        <begin position="579"/>
        <end position="604"/>
    </location>
</feature>
<sequence>MAHRAFQLVARSRALMRVNYTTSSQKRPHYTASDLYLASFMIPTNQTFYLQVLSMMRTRLFSLLRQPLCRIPRGKERAQQHICLSFIETPVDDHDGCPPHLYRHSDATPIELFLDLFFVASLSTFTATHEIYNVEALTTYIGFLGMIWFTWLQVTLFDVRFARDSIFERICKAIQLAAMVGFASAGTRLSTRLRDENAWVFQSLSVFLFGTRILLAVQYAVNIAFVRDRMRSAVRPLSIIAVTLFVSSLVYLGMFFVFNRSSATRFYIWTVWFALFALEMWIIMGVSCYFPEIGLQDTHLNVRMGLLTLIIIGEGVIAVTRIVNKTVRPVGWTKWSFVHILGATTNVYFVWQAYYDLSPTGTLGKYTQQLWAQLHFPFHVALILLLEGSQILALTLDITLKLSYLTDAIMFACAEPRPAPEEAIDLLWDTISNMEINYSQGAIKEQMAIAEILEALPNDPLCPNNEPGSYSATNDRLGDLVGNVTAALFTSMGIVPSDGTNLGPMDSSGLLRMYVGLLGFVYAYFFVVASIVMFLFAAFVYLTRRHDGHLSLAVGMGVRILLGVMLACLTSFVEFDHFALAYSFMTSPLILYAFTFILLMVLLVDRLLDYCGARREARVRWTQESETTVMSPIADVSILNPPSCHIPGGDVPEPLYAQEPRYSRVFHDDAGSRLDRVKP</sequence>
<evidence type="ECO:0000313" key="3">
    <source>
        <dbReference type="Proteomes" id="UP001194746"/>
    </source>
</evidence>
<feature type="transmembrane region" description="Helical" evidence="1">
    <location>
        <begin position="374"/>
        <end position="396"/>
    </location>
</feature>
<organism evidence="2 3">
    <name type="scientific">Aspergillus nanangensis</name>
    <dbReference type="NCBI Taxonomy" id="2582783"/>
    <lineage>
        <taxon>Eukaryota</taxon>
        <taxon>Fungi</taxon>
        <taxon>Dikarya</taxon>
        <taxon>Ascomycota</taxon>
        <taxon>Pezizomycotina</taxon>
        <taxon>Eurotiomycetes</taxon>
        <taxon>Eurotiomycetidae</taxon>
        <taxon>Eurotiales</taxon>
        <taxon>Aspergillaceae</taxon>
        <taxon>Aspergillus</taxon>
        <taxon>Aspergillus subgen. Circumdati</taxon>
    </lineage>
</organism>
<dbReference type="InterPro" id="IPR010640">
    <property type="entry name" value="Low_temperature_requirement_A"/>
</dbReference>
<feature type="transmembrane region" description="Helical" evidence="1">
    <location>
        <begin position="480"/>
        <end position="497"/>
    </location>
</feature>
<reference evidence="2" key="2">
    <citation type="submission" date="2020-02" db="EMBL/GenBank/DDBJ databases">
        <authorList>
            <person name="Gilchrist C.L.M."/>
            <person name="Chooi Y.-H."/>
        </authorList>
    </citation>
    <scope>NUCLEOTIDE SEQUENCE</scope>
    <source>
        <strain evidence="2">MST-FP2251</strain>
    </source>
</reference>
<dbReference type="PANTHER" id="PTHR42101:SF1">
    <property type="entry name" value="LOW TEMPERATURE REQUIREMENT A"/>
    <property type="match status" value="1"/>
</dbReference>
<feature type="transmembrane region" description="Helical" evidence="1">
    <location>
        <begin position="138"/>
        <end position="159"/>
    </location>
</feature>
<feature type="transmembrane region" description="Helical" evidence="1">
    <location>
        <begin position="266"/>
        <end position="284"/>
    </location>
</feature>
<protein>
    <submittedName>
        <fullName evidence="2">Uncharacterized protein</fullName>
    </submittedName>
</protein>
<feature type="transmembrane region" description="Helical" evidence="1">
    <location>
        <begin position="550"/>
        <end position="573"/>
    </location>
</feature>
<feature type="transmembrane region" description="Helical" evidence="1">
    <location>
        <begin position="335"/>
        <end position="354"/>
    </location>
</feature>
<evidence type="ECO:0000313" key="2">
    <source>
        <dbReference type="EMBL" id="KAF9894321.1"/>
    </source>
</evidence>
<accession>A0AAD4CXK4</accession>
<comment type="caution">
    <text evidence="2">The sequence shown here is derived from an EMBL/GenBank/DDBJ whole genome shotgun (WGS) entry which is preliminary data.</text>
</comment>
<dbReference type="AlphaFoldDB" id="A0AAD4CXK4"/>
<dbReference type="Proteomes" id="UP001194746">
    <property type="component" value="Unassembled WGS sequence"/>
</dbReference>
<proteinExistence type="predicted"/>
<dbReference type="EMBL" id="VCAU01000004">
    <property type="protein sequence ID" value="KAF9894321.1"/>
    <property type="molecule type" value="Genomic_DNA"/>
</dbReference>
<name>A0AAD4CXK4_ASPNN</name>
<keyword evidence="1" id="KW-1133">Transmembrane helix</keyword>
<keyword evidence="1" id="KW-0472">Membrane</keyword>
<feature type="transmembrane region" description="Helical" evidence="1">
    <location>
        <begin position="304"/>
        <end position="323"/>
    </location>
</feature>
<keyword evidence="3" id="KW-1185">Reference proteome</keyword>
<feature type="transmembrane region" description="Helical" evidence="1">
    <location>
        <begin position="237"/>
        <end position="259"/>
    </location>
</feature>